<dbReference type="InterPro" id="IPR037401">
    <property type="entry name" value="SnoaL-like"/>
</dbReference>
<dbReference type="AlphaFoldDB" id="A0A291GUJ8"/>
<evidence type="ECO:0000313" key="2">
    <source>
        <dbReference type="EMBL" id="ATG53796.1"/>
    </source>
</evidence>
<dbReference type="EMBL" id="CP023564">
    <property type="protein sequence ID" value="ATG53796.1"/>
    <property type="molecule type" value="Genomic_DNA"/>
</dbReference>
<dbReference type="Pfam" id="PF12680">
    <property type="entry name" value="SnoaL_2"/>
    <property type="match status" value="1"/>
</dbReference>
<feature type="domain" description="SnoaL-like" evidence="1">
    <location>
        <begin position="9"/>
        <end position="102"/>
    </location>
</feature>
<dbReference type="SUPFAM" id="SSF54427">
    <property type="entry name" value="NTF2-like"/>
    <property type="match status" value="1"/>
</dbReference>
<reference evidence="2 3" key="1">
    <citation type="journal article" date="2014" name="Int. J. Syst. Evol. Microbiol.">
        <title>Brachybacterium ginsengisoli sp. nov., isolated from soil of a ginseng field.</title>
        <authorList>
            <person name="Hoang V.A."/>
            <person name="Kim Y.J."/>
            <person name="Nguyen N.L."/>
            <person name="Yang D.C."/>
        </authorList>
    </citation>
    <scope>NUCLEOTIDE SEQUENCE [LARGE SCALE GENOMIC DNA]</scope>
    <source>
        <strain evidence="2 3">DCY80</strain>
    </source>
</reference>
<dbReference type="KEGG" id="bgg:CFK41_02630"/>
<name>A0A291GUJ8_9MICO</name>
<gene>
    <name evidence="2" type="ORF">CFK41_02630</name>
</gene>
<dbReference type="Proteomes" id="UP000217889">
    <property type="component" value="Chromosome"/>
</dbReference>
<dbReference type="Gene3D" id="3.10.450.50">
    <property type="match status" value="1"/>
</dbReference>
<dbReference type="InterPro" id="IPR032710">
    <property type="entry name" value="NTF2-like_dom_sf"/>
</dbReference>
<keyword evidence="3" id="KW-1185">Reference proteome</keyword>
<organism evidence="2 3">
    <name type="scientific">Brachybacterium ginsengisoli</name>
    <dbReference type="NCBI Taxonomy" id="1331682"/>
    <lineage>
        <taxon>Bacteria</taxon>
        <taxon>Bacillati</taxon>
        <taxon>Actinomycetota</taxon>
        <taxon>Actinomycetes</taxon>
        <taxon>Micrococcales</taxon>
        <taxon>Dermabacteraceae</taxon>
        <taxon>Brachybacterium</taxon>
    </lineage>
</organism>
<accession>A0A291GUJ8</accession>
<evidence type="ECO:0000259" key="1">
    <source>
        <dbReference type="Pfam" id="PF12680"/>
    </source>
</evidence>
<dbReference type="RefSeq" id="WP_096798275.1">
    <property type="nucleotide sequence ID" value="NZ_CP023564.1"/>
</dbReference>
<dbReference type="OrthoDB" id="3253739at2"/>
<evidence type="ECO:0000313" key="3">
    <source>
        <dbReference type="Proteomes" id="UP000217889"/>
    </source>
</evidence>
<proteinExistence type="predicted"/>
<sequence length="126" mass="13870">MSLPPVLVRLFDAENRRDWSDLAALLHPDVEWTVVPSQRGRSVGIAAYLERLEGAYSESGGTTLKVRHVIRGGDDLTATELVDQDGGVSLEVFQLEDGRVRRTWEYLFHAPVQEISAGDELPAAPG</sequence>
<protein>
    <submittedName>
        <fullName evidence="2">Polyketide cyclase</fullName>
    </submittedName>
</protein>